<reference evidence="7 8" key="1">
    <citation type="submission" date="2021-07" db="EMBL/GenBank/DDBJ databases">
        <title>Paenibacillus radiodurans sp. nov., isolated from the southeastern edge of Tengger Desert.</title>
        <authorList>
            <person name="Zhang G."/>
        </authorList>
    </citation>
    <scope>NUCLEOTIDE SEQUENCE [LARGE SCALE GENOMIC DNA]</scope>
    <source>
        <strain evidence="7 8">DT7-4</strain>
    </source>
</reference>
<keyword evidence="2" id="KW-1003">Cell membrane</keyword>
<gene>
    <name evidence="7" type="ORF">K0T92_01180</name>
</gene>
<keyword evidence="8" id="KW-1185">Reference proteome</keyword>
<comment type="subcellular location">
    <subcellularLocation>
        <location evidence="1">Cell membrane</location>
        <topology evidence="1">Multi-pass membrane protein</topology>
    </subcellularLocation>
</comment>
<dbReference type="Proteomes" id="UP000812277">
    <property type="component" value="Unassembled WGS sequence"/>
</dbReference>
<keyword evidence="5 6" id="KW-0472">Membrane</keyword>
<protein>
    <submittedName>
        <fullName evidence="7">CidA/LrgA family protein</fullName>
    </submittedName>
</protein>
<feature type="transmembrane region" description="Helical" evidence="6">
    <location>
        <begin position="53"/>
        <end position="75"/>
    </location>
</feature>
<sequence>MRGFAIIIGFDGLGWLLHTLAGVPLPSHVLGLLLLAAALFLNIVRVEWVEGCAALLTGHFMLFFVPLLVGAIAFLPLIGDSWLAAAVSVTAGTAAIMLATGFAAERLMSRGREKGHEQQRSLF</sequence>
<evidence type="ECO:0000256" key="6">
    <source>
        <dbReference type="SAM" id="Phobius"/>
    </source>
</evidence>
<proteinExistence type="predicted"/>
<evidence type="ECO:0000256" key="2">
    <source>
        <dbReference type="ARBA" id="ARBA00022475"/>
    </source>
</evidence>
<evidence type="ECO:0000256" key="3">
    <source>
        <dbReference type="ARBA" id="ARBA00022692"/>
    </source>
</evidence>
<dbReference type="Pfam" id="PF03788">
    <property type="entry name" value="LrgA"/>
    <property type="match status" value="1"/>
</dbReference>
<evidence type="ECO:0000256" key="5">
    <source>
        <dbReference type="ARBA" id="ARBA00023136"/>
    </source>
</evidence>
<evidence type="ECO:0000256" key="4">
    <source>
        <dbReference type="ARBA" id="ARBA00022989"/>
    </source>
</evidence>
<feature type="transmembrane region" description="Helical" evidence="6">
    <location>
        <begin position="20"/>
        <end position="41"/>
    </location>
</feature>
<dbReference type="PANTHER" id="PTHR33931:SF2">
    <property type="entry name" value="HOLIN-LIKE PROTEIN CIDA"/>
    <property type="match status" value="1"/>
</dbReference>
<organism evidence="7 8">
    <name type="scientific">Paenibacillus oenotherae</name>
    <dbReference type="NCBI Taxonomy" id="1435645"/>
    <lineage>
        <taxon>Bacteria</taxon>
        <taxon>Bacillati</taxon>
        <taxon>Bacillota</taxon>
        <taxon>Bacilli</taxon>
        <taxon>Bacillales</taxon>
        <taxon>Paenibacillaceae</taxon>
        <taxon>Paenibacillus</taxon>
    </lineage>
</organism>
<dbReference type="EMBL" id="JAHZIJ010000001">
    <property type="protein sequence ID" value="MBW7473352.1"/>
    <property type="molecule type" value="Genomic_DNA"/>
</dbReference>
<evidence type="ECO:0000313" key="7">
    <source>
        <dbReference type="EMBL" id="MBW7473352.1"/>
    </source>
</evidence>
<name>A0ABS7D1A3_9BACL</name>
<accession>A0ABS7D1A3</accession>
<dbReference type="RefSeq" id="WP_219870590.1">
    <property type="nucleotide sequence ID" value="NZ_JAHZIJ010000001.1"/>
</dbReference>
<comment type="caution">
    <text evidence="7">The sequence shown here is derived from an EMBL/GenBank/DDBJ whole genome shotgun (WGS) entry which is preliminary data.</text>
</comment>
<feature type="transmembrane region" description="Helical" evidence="6">
    <location>
        <begin position="81"/>
        <end position="104"/>
    </location>
</feature>
<dbReference type="PANTHER" id="PTHR33931">
    <property type="entry name" value="HOLIN-LIKE PROTEIN CIDA-RELATED"/>
    <property type="match status" value="1"/>
</dbReference>
<evidence type="ECO:0000256" key="1">
    <source>
        <dbReference type="ARBA" id="ARBA00004651"/>
    </source>
</evidence>
<keyword evidence="4 6" id="KW-1133">Transmembrane helix</keyword>
<dbReference type="InterPro" id="IPR005538">
    <property type="entry name" value="LrgA/CidA"/>
</dbReference>
<evidence type="ECO:0000313" key="8">
    <source>
        <dbReference type="Proteomes" id="UP000812277"/>
    </source>
</evidence>
<keyword evidence="3 6" id="KW-0812">Transmembrane</keyword>